<gene>
    <name evidence="1" type="ORF">Ga0061063_1316</name>
</gene>
<dbReference type="EMBL" id="CYHA01000002">
    <property type="protein sequence ID" value="CUA82518.1"/>
    <property type="molecule type" value="Genomic_DNA"/>
</dbReference>
<keyword evidence="2" id="KW-1185">Reference proteome</keyword>
<proteinExistence type="predicted"/>
<sequence>MKTSEQIKMKFLDWRRLPKAFRAVVEGQPQVLVTRSRGSYFVPVEFV</sequence>
<evidence type="ECO:0000313" key="1">
    <source>
        <dbReference type="EMBL" id="CUA82518.1"/>
    </source>
</evidence>
<reference evidence="2" key="1">
    <citation type="submission" date="2015-08" db="EMBL/GenBank/DDBJ databases">
        <authorList>
            <person name="Varghese N."/>
        </authorList>
    </citation>
    <scope>NUCLEOTIDE SEQUENCE [LARGE SCALE GENOMIC DNA]</scope>
    <source>
        <strain evidence="2">DSM 17901</strain>
    </source>
</reference>
<evidence type="ECO:0000313" key="2">
    <source>
        <dbReference type="Proteomes" id="UP000243535"/>
    </source>
</evidence>
<dbReference type="AlphaFoldDB" id="A0A0K6GVE8"/>
<dbReference type="STRING" id="375574.GCA_001418035_01108"/>
<name>A0A0K6GVE8_9NEIS</name>
<accession>A0A0K6GVE8</accession>
<dbReference type="Proteomes" id="UP000243535">
    <property type="component" value="Unassembled WGS sequence"/>
</dbReference>
<protein>
    <submittedName>
        <fullName evidence="1">Uncharacterized protein</fullName>
    </submittedName>
</protein>
<dbReference type="RefSeq" id="WP_162838299.1">
    <property type="nucleotide sequence ID" value="NZ_CYHA01000002.1"/>
</dbReference>
<organism evidence="1 2">
    <name type="scientific">Gulbenkiania indica</name>
    <dbReference type="NCBI Taxonomy" id="375574"/>
    <lineage>
        <taxon>Bacteria</taxon>
        <taxon>Pseudomonadati</taxon>
        <taxon>Pseudomonadota</taxon>
        <taxon>Betaproteobacteria</taxon>
        <taxon>Neisseriales</taxon>
        <taxon>Chromobacteriaceae</taxon>
        <taxon>Gulbenkiania</taxon>
    </lineage>
</organism>